<evidence type="ECO:0000313" key="7">
    <source>
        <dbReference type="Ensembl" id="ENSTRUP00000073212.1"/>
    </source>
</evidence>
<keyword evidence="3 6" id="KW-0812">Transmembrane</keyword>
<dbReference type="Ensembl" id="ENSTRUT00000085523.1">
    <property type="protein sequence ID" value="ENSTRUP00000073212.1"/>
    <property type="gene ID" value="ENSTRUG00000030220.1"/>
</dbReference>
<sequence length="245" mass="26871">MENLDELEHPLLEESLNSNPASGQGPGPGIGQAPSGLFKGILVKCEEDIAYPPFGWRSHCRPPPELQQQQLLDPCSLPCTLESFYPSAPIWGHGDTMLSKDYLETTFVDIRPGSTLERKLLAEAQDFHSVSYSMDDEDDLLPDSDDSSIEDFSDTDSESNFPLMIPQDYLGLAFFSMLCCFWPLGIAAFYLSQKTNKASAQGDYQGANAASRQALWLSVLSIVFGIITYICAIAALISYLSGKPP</sequence>
<evidence type="ECO:0000256" key="5">
    <source>
        <dbReference type="ARBA" id="ARBA00023136"/>
    </source>
</evidence>
<dbReference type="OrthoDB" id="10018862at2759"/>
<dbReference type="InterPro" id="IPR007593">
    <property type="entry name" value="CD225/Dispanin_fam"/>
</dbReference>
<dbReference type="OMA" id="LMRCEED"/>
<keyword evidence="5 6" id="KW-0472">Membrane</keyword>
<dbReference type="GeneTree" id="ENSGT00950000183147"/>
<dbReference type="InParanoid" id="A0A674NJ17"/>
<dbReference type="PANTHER" id="PTHR14768:SF2">
    <property type="entry name" value="TRANSMEMBRANE PROTEIN 91"/>
    <property type="match status" value="1"/>
</dbReference>
<evidence type="ECO:0000256" key="2">
    <source>
        <dbReference type="ARBA" id="ARBA00006843"/>
    </source>
</evidence>
<evidence type="ECO:0000256" key="6">
    <source>
        <dbReference type="SAM" id="Phobius"/>
    </source>
</evidence>
<protein>
    <submittedName>
        <fullName evidence="7">Transmembrane protein 91</fullName>
    </submittedName>
</protein>
<keyword evidence="8" id="KW-1185">Reference proteome</keyword>
<reference evidence="7" key="3">
    <citation type="submission" date="2025-09" db="UniProtKB">
        <authorList>
            <consortium name="Ensembl"/>
        </authorList>
    </citation>
    <scope>IDENTIFICATION</scope>
</reference>
<dbReference type="AlphaFoldDB" id="A0A674NJ17"/>
<evidence type="ECO:0000313" key="8">
    <source>
        <dbReference type="Proteomes" id="UP000005226"/>
    </source>
</evidence>
<organism evidence="7 8">
    <name type="scientific">Takifugu rubripes</name>
    <name type="common">Japanese pufferfish</name>
    <name type="synonym">Fugu rubripes</name>
    <dbReference type="NCBI Taxonomy" id="31033"/>
    <lineage>
        <taxon>Eukaryota</taxon>
        <taxon>Metazoa</taxon>
        <taxon>Chordata</taxon>
        <taxon>Craniata</taxon>
        <taxon>Vertebrata</taxon>
        <taxon>Euteleostomi</taxon>
        <taxon>Actinopterygii</taxon>
        <taxon>Neopterygii</taxon>
        <taxon>Teleostei</taxon>
        <taxon>Neoteleostei</taxon>
        <taxon>Acanthomorphata</taxon>
        <taxon>Eupercaria</taxon>
        <taxon>Tetraodontiformes</taxon>
        <taxon>Tetradontoidea</taxon>
        <taxon>Tetraodontidae</taxon>
        <taxon>Takifugu</taxon>
    </lineage>
</organism>
<reference evidence="7 8" key="1">
    <citation type="journal article" date="2011" name="Genome Biol. Evol.">
        <title>Integration of the genetic map and genome assembly of fugu facilitates insights into distinct features of genome evolution in teleosts and mammals.</title>
        <authorList>
            <person name="Kai W."/>
            <person name="Kikuchi K."/>
            <person name="Tohari S."/>
            <person name="Chew A.K."/>
            <person name="Tay A."/>
            <person name="Fujiwara A."/>
            <person name="Hosoya S."/>
            <person name="Suetake H."/>
            <person name="Naruse K."/>
            <person name="Brenner S."/>
            <person name="Suzuki Y."/>
            <person name="Venkatesh B."/>
        </authorList>
    </citation>
    <scope>NUCLEOTIDE SEQUENCE [LARGE SCALE GENOMIC DNA]</scope>
</reference>
<dbReference type="GO" id="GO:0016020">
    <property type="term" value="C:membrane"/>
    <property type="evidence" value="ECO:0007669"/>
    <property type="project" value="UniProtKB-SubCell"/>
</dbReference>
<feature type="transmembrane region" description="Helical" evidence="6">
    <location>
        <begin position="169"/>
        <end position="191"/>
    </location>
</feature>
<feature type="transmembrane region" description="Helical" evidence="6">
    <location>
        <begin position="214"/>
        <end position="240"/>
    </location>
</feature>
<dbReference type="CTD" id="641649"/>
<dbReference type="Pfam" id="PF04505">
    <property type="entry name" value="CD225"/>
    <property type="match status" value="1"/>
</dbReference>
<dbReference type="RefSeq" id="XP_011606996.1">
    <property type="nucleotide sequence ID" value="XM_011608694.2"/>
</dbReference>
<comment type="subcellular location">
    <subcellularLocation>
        <location evidence="1">Membrane</location>
    </subcellularLocation>
</comment>
<dbReference type="KEGG" id="tru:105417099"/>
<dbReference type="GeneID" id="105417099"/>
<keyword evidence="4 6" id="KW-1133">Transmembrane helix</keyword>
<accession>A0A674NJ17</accession>
<evidence type="ECO:0000256" key="4">
    <source>
        <dbReference type="ARBA" id="ARBA00022989"/>
    </source>
</evidence>
<name>A0A674NJ17_TAKRU</name>
<dbReference type="PANTHER" id="PTHR14768">
    <property type="entry name" value="UPF0338 PROTEIN"/>
    <property type="match status" value="1"/>
</dbReference>
<evidence type="ECO:0000256" key="3">
    <source>
        <dbReference type="ARBA" id="ARBA00022692"/>
    </source>
</evidence>
<gene>
    <name evidence="7" type="primary">tmem91</name>
</gene>
<proteinExistence type="inferred from homology"/>
<dbReference type="Proteomes" id="UP000005226">
    <property type="component" value="Chromosome 11"/>
</dbReference>
<evidence type="ECO:0000256" key="1">
    <source>
        <dbReference type="ARBA" id="ARBA00004370"/>
    </source>
</evidence>
<comment type="similarity">
    <text evidence="2">Belongs to the CD225/Dispanin family.</text>
</comment>
<reference evidence="7" key="2">
    <citation type="submission" date="2025-08" db="UniProtKB">
        <authorList>
            <consortium name="Ensembl"/>
        </authorList>
    </citation>
    <scope>IDENTIFICATION</scope>
</reference>